<keyword evidence="1" id="KW-0175">Coiled coil</keyword>
<name>A0A1I4QGZ4_9BACI</name>
<feature type="transmembrane region" description="Helical" evidence="2">
    <location>
        <begin position="199"/>
        <end position="220"/>
    </location>
</feature>
<dbReference type="PANTHER" id="PTHR38434">
    <property type="entry name" value="BLL2549 PROTEIN"/>
    <property type="match status" value="1"/>
</dbReference>
<dbReference type="EMBL" id="FOTY01000042">
    <property type="protein sequence ID" value="SFM39287.1"/>
    <property type="molecule type" value="Genomic_DNA"/>
</dbReference>
<feature type="transmembrane region" description="Helical" evidence="2">
    <location>
        <begin position="527"/>
        <end position="547"/>
    </location>
</feature>
<feature type="transmembrane region" description="Helical" evidence="2">
    <location>
        <begin position="478"/>
        <end position="496"/>
    </location>
</feature>
<dbReference type="AlphaFoldDB" id="A0A1I4QGZ4"/>
<dbReference type="Proteomes" id="UP000199668">
    <property type="component" value="Unassembled WGS sequence"/>
</dbReference>
<feature type="coiled-coil region" evidence="1">
    <location>
        <begin position="1"/>
        <end position="164"/>
    </location>
</feature>
<dbReference type="STRING" id="266892.SAMN04488054_14220"/>
<proteinExistence type="predicted"/>
<dbReference type="InterPro" id="IPR019286">
    <property type="entry name" value="DUF2339_TM"/>
</dbReference>
<accession>A0A1I4QGZ4</accession>
<protein>
    <submittedName>
        <fullName evidence="3">Predicted membrane protein</fullName>
    </submittedName>
</protein>
<feature type="transmembrane region" description="Helical" evidence="2">
    <location>
        <begin position="338"/>
        <end position="358"/>
    </location>
</feature>
<feature type="transmembrane region" description="Helical" evidence="2">
    <location>
        <begin position="259"/>
        <end position="282"/>
    </location>
</feature>
<organism evidence="3 4">
    <name type="scientific">Salibacterium qingdaonense</name>
    <dbReference type="NCBI Taxonomy" id="266892"/>
    <lineage>
        <taxon>Bacteria</taxon>
        <taxon>Bacillati</taxon>
        <taxon>Bacillota</taxon>
        <taxon>Bacilli</taxon>
        <taxon>Bacillales</taxon>
        <taxon>Bacillaceae</taxon>
    </lineage>
</organism>
<evidence type="ECO:0000256" key="1">
    <source>
        <dbReference type="SAM" id="Coils"/>
    </source>
</evidence>
<evidence type="ECO:0000256" key="2">
    <source>
        <dbReference type="SAM" id="Phobius"/>
    </source>
</evidence>
<keyword evidence="2" id="KW-0472">Membrane</keyword>
<keyword evidence="2" id="KW-1133">Transmembrane helix</keyword>
<reference evidence="3 4" key="1">
    <citation type="submission" date="2016-10" db="EMBL/GenBank/DDBJ databases">
        <authorList>
            <person name="de Groot N.N."/>
        </authorList>
    </citation>
    <scope>NUCLEOTIDE SEQUENCE [LARGE SCALE GENOMIC DNA]</scope>
    <source>
        <strain evidence="3 4">CGMCC 1.6134</strain>
    </source>
</reference>
<feature type="transmembrane region" description="Helical" evidence="2">
    <location>
        <begin position="751"/>
        <end position="770"/>
    </location>
</feature>
<feature type="transmembrane region" description="Helical" evidence="2">
    <location>
        <begin position="726"/>
        <end position="745"/>
    </location>
</feature>
<feature type="transmembrane region" description="Helical" evidence="2">
    <location>
        <begin position="808"/>
        <end position="825"/>
    </location>
</feature>
<feature type="transmembrane region" description="Helical" evidence="2">
    <location>
        <begin position="782"/>
        <end position="802"/>
    </location>
</feature>
<keyword evidence="2" id="KW-0812">Transmembrane</keyword>
<feature type="transmembrane region" description="Helical" evidence="2">
    <location>
        <begin position="694"/>
        <end position="714"/>
    </location>
</feature>
<dbReference type="PANTHER" id="PTHR38434:SF1">
    <property type="entry name" value="BLL2549 PROTEIN"/>
    <property type="match status" value="1"/>
</dbReference>
<feature type="transmembrane region" description="Helical" evidence="2">
    <location>
        <begin position="628"/>
        <end position="645"/>
    </location>
</feature>
<dbReference type="Pfam" id="PF10101">
    <property type="entry name" value="DUF2339"/>
    <property type="match status" value="1"/>
</dbReference>
<sequence>MEDIKERLQRMKEEQHKLSKEFDAVVSTYENSDVHQHNETLQQENEAYQKALEELRTTYQHVKEENENLRHALQEQMLDEKTNILKLSRKKMHTYFGKAVDSTRDQLSRFEENAKKNIEQLKHKRAQSIHQEAEAVDQRLQELTEEVEEAARKERNLLDVQEQEMLHSMSQSYEDFAGKDIDEETMEKRKKENQIEMKIGLSWINKLGILLILLGVAAAFRYSYTTWFTDEIKGAAFAVLGLLMLAAGEWFFRKQKQTFAVGLTGGGIAVLYGSVFFSYFLLEIIGMTPALVLSVVITAGAIALSLYYQSKTVCTFGLVGGYLPFYSYLAAFGLDETAVYAAMVYFMILNGSVLGLSFQKRWTTVHQISFWLNIPTFLILAVLSPVKGVSFVFAITTFLLYLSLTAAYPFIYRTAVKYADVTLLSMNTLVSCAVMYYLLHAMQWEDGAGLLALAFAGLYFALGRLAAERMSGEKQTVVLFYGFSLAFIVLAVPFQFEWEWTALGWLAEALVIMFYANQYSVRLLEKAGWGVLGLSIGIFAVETARYVDGENPPLFHLEYSFMTAGLLLVMFYYVHAQKKTSQTVLFRGFHRFIDVVKYVTLMNLWIYAVYESLHWYDEFVPASFDHYWFYQWLILAFLSVGIGYGMKKTPLLYDKMVGYLCLFLYGTGGLAAFVVTAAVPAVGADSDGLVDYTALAVLIVCQAVIFTTGRDLLLAFMRARHMNAEWYPAATGLYFFIIQAAFLHVQLQLDGAGFVISLIYLITALGYITYGFMRGFVYIRRIGLALTLFATGKLFLADLAFLGERSQIAAYFCFGIVLIGVSYLYQKVSSRQHEDSK</sequence>
<feature type="transmembrane region" description="Helical" evidence="2">
    <location>
        <begin position="657"/>
        <end position="682"/>
    </location>
</feature>
<evidence type="ECO:0000313" key="4">
    <source>
        <dbReference type="Proteomes" id="UP000199668"/>
    </source>
</evidence>
<gene>
    <name evidence="3" type="ORF">SAMN04488054_14220</name>
</gene>
<feature type="transmembrane region" description="Helical" evidence="2">
    <location>
        <begin position="553"/>
        <end position="574"/>
    </location>
</feature>
<dbReference type="RefSeq" id="WP_245737074.1">
    <property type="nucleotide sequence ID" value="NZ_FOTY01000042.1"/>
</dbReference>
<feature type="transmembrane region" description="Helical" evidence="2">
    <location>
        <begin position="288"/>
        <end position="308"/>
    </location>
</feature>
<feature type="transmembrane region" description="Helical" evidence="2">
    <location>
        <begin position="392"/>
        <end position="411"/>
    </location>
</feature>
<feature type="transmembrane region" description="Helical" evidence="2">
    <location>
        <begin position="313"/>
        <end position="332"/>
    </location>
</feature>
<feature type="transmembrane region" description="Helical" evidence="2">
    <location>
        <begin position="232"/>
        <end position="252"/>
    </location>
</feature>
<feature type="transmembrane region" description="Helical" evidence="2">
    <location>
        <begin position="370"/>
        <end position="386"/>
    </location>
</feature>
<evidence type="ECO:0000313" key="3">
    <source>
        <dbReference type="EMBL" id="SFM39287.1"/>
    </source>
</evidence>
<feature type="transmembrane region" description="Helical" evidence="2">
    <location>
        <begin position="502"/>
        <end position="520"/>
    </location>
</feature>
<feature type="transmembrane region" description="Helical" evidence="2">
    <location>
        <begin position="595"/>
        <end position="616"/>
    </location>
</feature>
<feature type="transmembrane region" description="Helical" evidence="2">
    <location>
        <begin position="448"/>
        <end position="466"/>
    </location>
</feature>
<keyword evidence="4" id="KW-1185">Reference proteome</keyword>
<feature type="transmembrane region" description="Helical" evidence="2">
    <location>
        <begin position="423"/>
        <end position="442"/>
    </location>
</feature>